<evidence type="ECO:0000256" key="3">
    <source>
        <dbReference type="ARBA" id="ARBA00022692"/>
    </source>
</evidence>
<dbReference type="GO" id="GO:0022857">
    <property type="term" value="F:transmembrane transporter activity"/>
    <property type="evidence" value="ECO:0007669"/>
    <property type="project" value="TreeGrafter"/>
</dbReference>
<dbReference type="GO" id="GO:0005886">
    <property type="term" value="C:plasma membrane"/>
    <property type="evidence" value="ECO:0007669"/>
    <property type="project" value="UniProtKB-SubCell"/>
</dbReference>
<reference evidence="10 11" key="1">
    <citation type="journal article" date="2014" name="Genome Announc.">
        <title>Genome Sequence of Gammaproteobacterial Pseudohaliea rubra Type Strain DSM 19751, Isolated from Coastal Seawater of the Mediterranean Sea.</title>
        <authorList>
            <person name="Spring S."/>
            <person name="Fiebig A."/>
            <person name="Riedel T."/>
            <person name="Goker M."/>
            <person name="Klenk H.P."/>
        </authorList>
    </citation>
    <scope>NUCLEOTIDE SEQUENCE [LARGE SCALE GENOMIC DNA]</scope>
    <source>
        <strain evidence="10 11">DSM 19751</strain>
    </source>
</reference>
<keyword evidence="3 7" id="KW-0812">Transmembrane</keyword>
<feature type="transmembrane region" description="Helical" evidence="7">
    <location>
        <begin position="330"/>
        <end position="353"/>
    </location>
</feature>
<evidence type="ECO:0000313" key="10">
    <source>
        <dbReference type="EMBL" id="KGE04641.1"/>
    </source>
</evidence>
<proteinExistence type="inferred from homology"/>
<gene>
    <name evidence="10" type="ORF">HRUBRA_00800</name>
</gene>
<feature type="transmembrane region" description="Helical" evidence="7">
    <location>
        <begin position="373"/>
        <end position="393"/>
    </location>
</feature>
<feature type="transmembrane region" description="Helical" evidence="7">
    <location>
        <begin position="30"/>
        <end position="49"/>
    </location>
</feature>
<keyword evidence="11" id="KW-1185">Reference proteome</keyword>
<dbReference type="PANTHER" id="PTHR30572">
    <property type="entry name" value="MEMBRANE COMPONENT OF TRANSPORTER-RELATED"/>
    <property type="match status" value="1"/>
</dbReference>
<dbReference type="EMBL" id="AUVB01000023">
    <property type="protein sequence ID" value="KGE04641.1"/>
    <property type="molecule type" value="Genomic_DNA"/>
</dbReference>
<dbReference type="HOGENOM" id="CLU_000604_8_0_6"/>
<dbReference type="eggNOG" id="COG0577">
    <property type="taxonomic scope" value="Bacteria"/>
</dbReference>
<dbReference type="PANTHER" id="PTHR30572:SF4">
    <property type="entry name" value="ABC TRANSPORTER PERMEASE YTRF"/>
    <property type="match status" value="1"/>
</dbReference>
<keyword evidence="2" id="KW-1003">Cell membrane</keyword>
<organism evidence="10 11">
    <name type="scientific">Pseudohaliea rubra DSM 19751</name>
    <dbReference type="NCBI Taxonomy" id="1265313"/>
    <lineage>
        <taxon>Bacteria</taxon>
        <taxon>Pseudomonadati</taxon>
        <taxon>Pseudomonadota</taxon>
        <taxon>Gammaproteobacteria</taxon>
        <taxon>Cellvibrionales</taxon>
        <taxon>Halieaceae</taxon>
        <taxon>Pseudohaliea</taxon>
    </lineage>
</organism>
<dbReference type="Proteomes" id="UP000029640">
    <property type="component" value="Unassembled WGS sequence"/>
</dbReference>
<comment type="similarity">
    <text evidence="6">Belongs to the ABC-4 integral membrane protein family.</text>
</comment>
<evidence type="ECO:0000256" key="5">
    <source>
        <dbReference type="ARBA" id="ARBA00023136"/>
    </source>
</evidence>
<evidence type="ECO:0000256" key="7">
    <source>
        <dbReference type="SAM" id="Phobius"/>
    </source>
</evidence>
<evidence type="ECO:0000259" key="9">
    <source>
        <dbReference type="Pfam" id="PF12704"/>
    </source>
</evidence>
<name>A0A095XY27_9GAMM</name>
<keyword evidence="5 7" id="KW-0472">Membrane</keyword>
<dbReference type="Pfam" id="PF12704">
    <property type="entry name" value="MacB_PCD"/>
    <property type="match status" value="1"/>
</dbReference>
<protein>
    <submittedName>
        <fullName evidence="10">ABC transporter permease protein</fullName>
    </submittedName>
</protein>
<feature type="domain" description="ABC3 transporter permease C-terminal" evidence="8">
    <location>
        <begin position="290"/>
        <end position="403"/>
    </location>
</feature>
<dbReference type="PATRIC" id="fig|1265313.6.peg.795"/>
<evidence type="ECO:0000256" key="4">
    <source>
        <dbReference type="ARBA" id="ARBA00022989"/>
    </source>
</evidence>
<feature type="transmembrane region" description="Helical" evidence="7">
    <location>
        <begin position="279"/>
        <end position="309"/>
    </location>
</feature>
<dbReference type="STRING" id="1265313.HRUBRA_00800"/>
<comment type="caution">
    <text evidence="10">The sequence shown here is derived from an EMBL/GenBank/DDBJ whole genome shotgun (WGS) entry which is preliminary data.</text>
</comment>
<comment type="subcellular location">
    <subcellularLocation>
        <location evidence="1">Cell membrane</location>
        <topology evidence="1">Multi-pass membrane protein</topology>
    </subcellularLocation>
</comment>
<dbReference type="InterPro" id="IPR050250">
    <property type="entry name" value="Macrolide_Exporter_MacB"/>
</dbReference>
<evidence type="ECO:0000256" key="2">
    <source>
        <dbReference type="ARBA" id="ARBA00022475"/>
    </source>
</evidence>
<keyword evidence="4 7" id="KW-1133">Transmembrane helix</keyword>
<evidence type="ECO:0000256" key="6">
    <source>
        <dbReference type="ARBA" id="ARBA00038076"/>
    </source>
</evidence>
<evidence type="ECO:0000259" key="8">
    <source>
        <dbReference type="Pfam" id="PF02687"/>
    </source>
</evidence>
<sequence length="410" mass="43546">MNRDRPMATPSRDVARFAWQALAGYPVRTLLMLIAMAIGVGSVVVLTALGEGARGYVTGEFASLGTNLVVVLPGRTETARLNPGAMFGETPRDLTLGDARALTRSSRVRRVAPLNVGSVTVSHGPRSRDVVMLGSTSDLLPVRHWRMARGSFLPVMASDRAMPVAVIGQTLREELFGAEGALGEWLRIGDRRFRVIGILGSRGRSIGVDTDETIIIPVAAAQQLLNTQSLFRILVEARSREDIEPVRDFVEAAIAERHQGERDVTVITQDAVLSTFDDILGALTLAVGGIAAISLAVAGILIMNVMLVAVSERTAEIGLLKAIGATPRQIVTLILAEASLLSFLGALLGLALGQASALGLRLALPMLPAYPPPWVIAVVVTVAMVTGIVFSVLPARTAARLDPVRALARR</sequence>
<accession>A0A095XY27</accession>
<feature type="domain" description="MacB-like periplasmic core" evidence="9">
    <location>
        <begin position="29"/>
        <end position="251"/>
    </location>
</feature>
<dbReference type="AlphaFoldDB" id="A0A095XY27"/>
<dbReference type="Pfam" id="PF02687">
    <property type="entry name" value="FtsX"/>
    <property type="match status" value="1"/>
</dbReference>
<evidence type="ECO:0000313" key="11">
    <source>
        <dbReference type="Proteomes" id="UP000029640"/>
    </source>
</evidence>
<evidence type="ECO:0000256" key="1">
    <source>
        <dbReference type="ARBA" id="ARBA00004651"/>
    </source>
</evidence>
<dbReference type="InterPro" id="IPR025857">
    <property type="entry name" value="MacB_PCD"/>
</dbReference>
<dbReference type="InterPro" id="IPR003838">
    <property type="entry name" value="ABC3_permease_C"/>
</dbReference>